<accession>A0ABV6Z3A2</accession>
<dbReference type="PIRSF" id="PIRSF006816">
    <property type="entry name" value="Cyc3_hyd_g"/>
    <property type="match status" value="1"/>
</dbReference>
<dbReference type="SUPFAM" id="SSF63380">
    <property type="entry name" value="Riboflavin synthase domain-like"/>
    <property type="match status" value="1"/>
</dbReference>
<dbReference type="CDD" id="cd06219">
    <property type="entry name" value="DHOD_e_trans_like1"/>
    <property type="match status" value="1"/>
</dbReference>
<dbReference type="Pfam" id="PF00970">
    <property type="entry name" value="FAD_binding_6"/>
    <property type="match status" value="1"/>
</dbReference>
<feature type="domain" description="FAD-binding FR-type" evidence="1">
    <location>
        <begin position="3"/>
        <end position="101"/>
    </location>
</feature>
<evidence type="ECO:0000313" key="2">
    <source>
        <dbReference type="EMBL" id="MFC1852922.1"/>
    </source>
</evidence>
<dbReference type="InterPro" id="IPR017938">
    <property type="entry name" value="Riboflavin_synthase-like_b-brl"/>
</dbReference>
<dbReference type="PANTHER" id="PTHR43513:SF3">
    <property type="entry name" value="DIHYDROOROTATE DEHYDROGENASE B (NAD(+)), ELECTRON TRANSFER SUBUNIT-RELATED"/>
    <property type="match status" value="1"/>
</dbReference>
<dbReference type="Pfam" id="PF10418">
    <property type="entry name" value="DHODB_Fe-S_bind"/>
    <property type="match status" value="1"/>
</dbReference>
<dbReference type="Proteomes" id="UP001594351">
    <property type="component" value="Unassembled WGS sequence"/>
</dbReference>
<dbReference type="InterPro" id="IPR050353">
    <property type="entry name" value="PyrK_electron_transfer"/>
</dbReference>
<dbReference type="PANTHER" id="PTHR43513">
    <property type="entry name" value="DIHYDROOROTATE DEHYDROGENASE B (NAD(+)), ELECTRON TRANSFER SUBUNIT"/>
    <property type="match status" value="1"/>
</dbReference>
<dbReference type="InterPro" id="IPR039261">
    <property type="entry name" value="FNR_nucleotide-bd"/>
</dbReference>
<evidence type="ECO:0000259" key="1">
    <source>
        <dbReference type="PROSITE" id="PS51384"/>
    </source>
</evidence>
<reference evidence="2 3" key="1">
    <citation type="submission" date="2024-09" db="EMBL/GenBank/DDBJ databases">
        <title>Laminarin stimulates single cell rates of sulfate reduction while oxygen inhibits transcriptomic activity in coastal marine sediment.</title>
        <authorList>
            <person name="Lindsay M."/>
            <person name="Orcutt B."/>
            <person name="Emerson D."/>
            <person name="Stepanauskas R."/>
            <person name="D'Angelo T."/>
        </authorList>
    </citation>
    <scope>NUCLEOTIDE SEQUENCE [LARGE SCALE GENOMIC DNA]</scope>
    <source>
        <strain evidence="2">SAG AM-311-K15</strain>
    </source>
</reference>
<proteinExistence type="predicted"/>
<gene>
    <name evidence="2" type="ORF">ACFL27_22210</name>
</gene>
<dbReference type="InterPro" id="IPR012165">
    <property type="entry name" value="Cyt_c3_hydrogenase_gsu"/>
</dbReference>
<dbReference type="SUPFAM" id="SSF52343">
    <property type="entry name" value="Ferredoxin reductase-like, C-terminal NADP-linked domain"/>
    <property type="match status" value="1"/>
</dbReference>
<protein>
    <submittedName>
        <fullName evidence="2">Sulfide/dihydroorotate dehydrogenase-like FAD/NAD-binding protein</fullName>
    </submittedName>
</protein>
<feature type="non-terminal residue" evidence="2">
    <location>
        <position position="245"/>
    </location>
</feature>
<dbReference type="InterPro" id="IPR017927">
    <property type="entry name" value="FAD-bd_FR_type"/>
</dbReference>
<organism evidence="2 3">
    <name type="scientific">candidate division CSSED10-310 bacterium</name>
    <dbReference type="NCBI Taxonomy" id="2855610"/>
    <lineage>
        <taxon>Bacteria</taxon>
        <taxon>Bacteria division CSSED10-310</taxon>
    </lineage>
</organism>
<keyword evidence="3" id="KW-1185">Reference proteome</keyword>
<evidence type="ECO:0000313" key="3">
    <source>
        <dbReference type="Proteomes" id="UP001594351"/>
    </source>
</evidence>
<dbReference type="Gene3D" id="3.40.50.80">
    <property type="entry name" value="Nucleotide-binding domain of ferredoxin-NADP reductase (FNR) module"/>
    <property type="match status" value="1"/>
</dbReference>
<dbReference type="InterPro" id="IPR008333">
    <property type="entry name" value="Cbr1-like_FAD-bd_dom"/>
</dbReference>
<name>A0ABV6Z3A2_UNCC1</name>
<sequence>MRRLEDMYEIVIKQELAPEVSLFEIRAPKIAQKRKAGQFVVIKIDETGERIPLTIADSDTQKGTITLVVQRVGKTTNQLNALQAGDYIQDVVGPLGTPTHIEKYDLAIPIGGGIGIAVAFPIAAALKEVGAKVISIIGARTRDLLFFEEKMKEVSDQLLISTDDGSYGIHGFVTDVLQKVITEHPKVDAIFAIGPLPMMKAVCNTTKDHSINTIVSLNPIMVDATGMCGACRVTVGGKTKFVCVD</sequence>
<comment type="caution">
    <text evidence="2">The sequence shown here is derived from an EMBL/GenBank/DDBJ whole genome shotgun (WGS) entry which is preliminary data.</text>
</comment>
<dbReference type="NCBIfam" id="NF004862">
    <property type="entry name" value="PRK06222.1"/>
    <property type="match status" value="1"/>
</dbReference>
<dbReference type="EMBL" id="JBHPBY010000389">
    <property type="protein sequence ID" value="MFC1852922.1"/>
    <property type="molecule type" value="Genomic_DNA"/>
</dbReference>
<dbReference type="InterPro" id="IPR019480">
    <property type="entry name" value="Dihydroorotate_DH_Fe-S-bd"/>
</dbReference>
<dbReference type="PROSITE" id="PS51384">
    <property type="entry name" value="FAD_FR"/>
    <property type="match status" value="1"/>
</dbReference>
<dbReference type="Gene3D" id="2.40.30.10">
    <property type="entry name" value="Translation factors"/>
    <property type="match status" value="1"/>
</dbReference>